<protein>
    <submittedName>
        <fullName evidence="1">Uncharacterized protein</fullName>
    </submittedName>
</protein>
<dbReference type="EMBL" id="PFAJ01000060">
    <property type="protein sequence ID" value="PIR96826.1"/>
    <property type="molecule type" value="Genomic_DNA"/>
</dbReference>
<dbReference type="Proteomes" id="UP000230557">
    <property type="component" value="Unassembled WGS sequence"/>
</dbReference>
<dbReference type="AlphaFoldDB" id="A0A2H0VCK7"/>
<organism evidence="1 2">
    <name type="scientific">Candidatus Doudnabacteria bacterium CG10_big_fil_rev_8_21_14_0_10_41_10</name>
    <dbReference type="NCBI Taxonomy" id="1974551"/>
    <lineage>
        <taxon>Bacteria</taxon>
        <taxon>Candidatus Doudnaibacteriota</taxon>
    </lineage>
</organism>
<proteinExistence type="predicted"/>
<comment type="caution">
    <text evidence="1">The sequence shown here is derived from an EMBL/GenBank/DDBJ whole genome shotgun (WGS) entry which is preliminary data.</text>
</comment>
<evidence type="ECO:0000313" key="2">
    <source>
        <dbReference type="Proteomes" id="UP000230557"/>
    </source>
</evidence>
<gene>
    <name evidence="1" type="ORF">COT91_04525</name>
</gene>
<reference evidence="2" key="1">
    <citation type="submission" date="2017-09" db="EMBL/GenBank/DDBJ databases">
        <title>Depth-based differentiation of microbial function through sediment-hosted aquifers and enrichment of novel symbionts in the deep terrestrial subsurface.</title>
        <authorList>
            <person name="Probst A.J."/>
            <person name="Ladd B."/>
            <person name="Jarett J.K."/>
            <person name="Geller-Mcgrath D.E."/>
            <person name="Sieber C.M.K."/>
            <person name="Emerson J.B."/>
            <person name="Anantharaman K."/>
            <person name="Thomas B.C."/>
            <person name="Malmstrom R."/>
            <person name="Stieglmeier M."/>
            <person name="Klingl A."/>
            <person name="Woyke T."/>
            <person name="Ryan C.M."/>
            <person name="Banfield J.F."/>
        </authorList>
    </citation>
    <scope>NUCLEOTIDE SEQUENCE [LARGE SCALE GENOMIC DNA]</scope>
</reference>
<accession>A0A2H0VCK7</accession>
<sequence>MYHAVAYFLPNSGMMRLVVQVSKTHIPLPYGNWHNKCPGVLASSLGSTVRKTLKLLSKAIRERLDFKFKTFTPEFCIATFGVLNWPQNRKRPKEVPKTFRTDDHDVPIPKNFLNNWGIGRHERLEILINVQGAKFTYILQL</sequence>
<name>A0A2H0VCK7_9BACT</name>
<evidence type="ECO:0000313" key="1">
    <source>
        <dbReference type="EMBL" id="PIR96826.1"/>
    </source>
</evidence>